<accession>A0A395VDA4</accession>
<dbReference type="InterPro" id="IPR000182">
    <property type="entry name" value="GNAT_dom"/>
</dbReference>
<evidence type="ECO:0000259" key="1">
    <source>
        <dbReference type="PROSITE" id="PS51186"/>
    </source>
</evidence>
<dbReference type="RefSeq" id="WP_014079431.1">
    <property type="nucleotide sequence ID" value="NZ_CAKMUY010000017.1"/>
</dbReference>
<dbReference type="OMA" id="PWHEQRE"/>
<dbReference type="InterPro" id="IPR016181">
    <property type="entry name" value="Acyl_CoA_acyltransferase"/>
</dbReference>
<dbReference type="Pfam" id="PF00583">
    <property type="entry name" value="Acetyltransf_1"/>
    <property type="match status" value="1"/>
</dbReference>
<comment type="caution">
    <text evidence="2">The sequence shown here is derived from an EMBL/GenBank/DDBJ whole genome shotgun (WGS) entry which is preliminary data.</text>
</comment>
<gene>
    <name evidence="2" type="ORF">DWX93_03185</name>
</gene>
<reference evidence="2 3" key="1">
    <citation type="submission" date="2018-08" db="EMBL/GenBank/DDBJ databases">
        <title>A genome reference for cultivated species of the human gut microbiota.</title>
        <authorList>
            <person name="Zou Y."/>
            <person name="Xue W."/>
            <person name="Luo G."/>
        </authorList>
    </citation>
    <scope>NUCLEOTIDE SEQUENCE [LARGE SCALE GENOMIC DNA]</scope>
    <source>
        <strain evidence="2 3">AF22-12AC</strain>
    </source>
</reference>
<dbReference type="PROSITE" id="PS51186">
    <property type="entry name" value="GNAT"/>
    <property type="match status" value="1"/>
</dbReference>
<name>A0A395VDA4_9FIRM</name>
<dbReference type="Proteomes" id="UP000266172">
    <property type="component" value="Unassembled WGS sequence"/>
</dbReference>
<protein>
    <submittedName>
        <fullName evidence="2">GNAT family N-acetyltransferase</fullName>
    </submittedName>
</protein>
<proteinExistence type="predicted"/>
<dbReference type="GO" id="GO:0016747">
    <property type="term" value="F:acyltransferase activity, transferring groups other than amino-acyl groups"/>
    <property type="evidence" value="ECO:0007669"/>
    <property type="project" value="InterPro"/>
</dbReference>
<dbReference type="GeneID" id="93723094"/>
<dbReference type="Gene3D" id="3.40.630.30">
    <property type="match status" value="1"/>
</dbReference>
<feature type="domain" description="N-acetyltransferase" evidence="1">
    <location>
        <begin position="2"/>
        <end position="145"/>
    </location>
</feature>
<organism evidence="2 3">
    <name type="scientific">Roseburia hominis</name>
    <dbReference type="NCBI Taxonomy" id="301301"/>
    <lineage>
        <taxon>Bacteria</taxon>
        <taxon>Bacillati</taxon>
        <taxon>Bacillota</taxon>
        <taxon>Clostridia</taxon>
        <taxon>Lachnospirales</taxon>
        <taxon>Lachnospiraceae</taxon>
        <taxon>Roseburia</taxon>
    </lineage>
</organism>
<dbReference type="SUPFAM" id="SSF55729">
    <property type="entry name" value="Acyl-CoA N-acyltransferases (Nat)"/>
    <property type="match status" value="1"/>
</dbReference>
<sequence>MQSLETLTERDFDSVWEIMEESFPRDERRSREAQRKILDVSWYHLYGYRAHGELMAFLAVWEFDTFLFVEHFAVRKSCRNGGLGAVLLTQLTTQSRKPVILEVELPTGELEARRIAFYERNGFVMNPFEYMQPAMGEDRHAIPLRIMSYPKRLLADEFETMRDVLYCHVYRQK</sequence>
<dbReference type="EMBL" id="QRVL01000001">
    <property type="protein sequence ID" value="RGS42344.1"/>
    <property type="molecule type" value="Genomic_DNA"/>
</dbReference>
<evidence type="ECO:0000313" key="2">
    <source>
        <dbReference type="EMBL" id="RGS42344.1"/>
    </source>
</evidence>
<evidence type="ECO:0000313" key="3">
    <source>
        <dbReference type="Proteomes" id="UP000266172"/>
    </source>
</evidence>
<dbReference type="AlphaFoldDB" id="A0A395VDA4"/>
<keyword evidence="2" id="KW-0808">Transferase</keyword>